<dbReference type="Pfam" id="PF00873">
    <property type="entry name" value="ACR_tran"/>
    <property type="match status" value="1"/>
</dbReference>
<dbReference type="Gene3D" id="3.30.70.1430">
    <property type="entry name" value="Multidrug efflux transporter AcrB pore domain"/>
    <property type="match status" value="2"/>
</dbReference>
<dbReference type="PRINTS" id="PR00702">
    <property type="entry name" value="ACRIFLAVINRP"/>
</dbReference>
<feature type="transmembrane region" description="Helical" evidence="1">
    <location>
        <begin position="996"/>
        <end position="1018"/>
    </location>
</feature>
<dbReference type="PANTHER" id="PTHR32063:SF0">
    <property type="entry name" value="SWARMING MOTILITY PROTEIN SWRC"/>
    <property type="match status" value="1"/>
</dbReference>
<feature type="transmembrane region" description="Helical" evidence="1">
    <location>
        <begin position="429"/>
        <end position="452"/>
    </location>
</feature>
<dbReference type="RefSeq" id="WP_230755743.1">
    <property type="nucleotide sequence ID" value="NZ_JAINWA010000003.1"/>
</dbReference>
<feature type="transmembrane region" description="Helical" evidence="1">
    <location>
        <begin position="390"/>
        <end position="409"/>
    </location>
</feature>
<feature type="transmembrane region" description="Helical" evidence="1">
    <location>
        <begin position="967"/>
        <end position="984"/>
    </location>
</feature>
<name>A0AAE3JJ30_9SPIR</name>
<dbReference type="Gene3D" id="1.20.1640.10">
    <property type="entry name" value="Multidrug efflux transporter AcrB transmembrane domain"/>
    <property type="match status" value="2"/>
</dbReference>
<comment type="caution">
    <text evidence="2">The sequence shown here is derived from an EMBL/GenBank/DDBJ whole genome shotgun (WGS) entry which is preliminary data.</text>
</comment>
<keyword evidence="1" id="KW-0472">Membrane</keyword>
<dbReference type="AlphaFoldDB" id="A0AAE3JJ30"/>
<dbReference type="Proteomes" id="UP001198163">
    <property type="component" value="Unassembled WGS sequence"/>
</dbReference>
<evidence type="ECO:0000256" key="1">
    <source>
        <dbReference type="SAM" id="Phobius"/>
    </source>
</evidence>
<accession>A0AAE3JJ30</accession>
<evidence type="ECO:0000313" key="2">
    <source>
        <dbReference type="EMBL" id="MCD1655018.1"/>
    </source>
</evidence>
<feature type="transmembrane region" description="Helical" evidence="1">
    <location>
        <begin position="865"/>
        <end position="885"/>
    </location>
</feature>
<protein>
    <submittedName>
        <fullName evidence="2">Efflux RND transporter permease subunit</fullName>
    </submittedName>
</protein>
<keyword evidence="1" id="KW-0812">Transmembrane</keyword>
<feature type="transmembrane region" description="Helical" evidence="1">
    <location>
        <begin position="918"/>
        <end position="939"/>
    </location>
</feature>
<dbReference type="InterPro" id="IPR001036">
    <property type="entry name" value="Acrflvin-R"/>
</dbReference>
<reference evidence="2" key="1">
    <citation type="submission" date="2021-08" db="EMBL/GenBank/DDBJ databases">
        <title>Comparative analyses of Brucepasteria parasyntrophica and Teretinema zuelzerae.</title>
        <authorList>
            <person name="Song Y."/>
            <person name="Brune A."/>
        </authorList>
    </citation>
    <scope>NUCLEOTIDE SEQUENCE</scope>
    <source>
        <strain evidence="2">DSM 1903</strain>
    </source>
</reference>
<dbReference type="SUPFAM" id="SSF82693">
    <property type="entry name" value="Multidrug efflux transporter AcrB pore domain, PN1, PN2, PC1 and PC2 subdomains"/>
    <property type="match status" value="3"/>
</dbReference>
<proteinExistence type="predicted"/>
<feature type="transmembrane region" description="Helical" evidence="1">
    <location>
        <begin position="891"/>
        <end position="911"/>
    </location>
</feature>
<feature type="transmembrane region" description="Helical" evidence="1">
    <location>
        <begin position="537"/>
        <end position="558"/>
    </location>
</feature>
<keyword evidence="1" id="KW-1133">Transmembrane helix</keyword>
<keyword evidence="3" id="KW-1185">Reference proteome</keyword>
<organism evidence="2 3">
    <name type="scientific">Teretinema zuelzerae</name>
    <dbReference type="NCBI Taxonomy" id="156"/>
    <lineage>
        <taxon>Bacteria</taxon>
        <taxon>Pseudomonadati</taxon>
        <taxon>Spirochaetota</taxon>
        <taxon>Spirochaetia</taxon>
        <taxon>Spirochaetales</taxon>
        <taxon>Treponemataceae</taxon>
        <taxon>Teretinema</taxon>
    </lineage>
</organism>
<dbReference type="InterPro" id="IPR027463">
    <property type="entry name" value="AcrB_DN_DC_subdom"/>
</dbReference>
<gene>
    <name evidence="2" type="ORF">K7J14_09940</name>
</gene>
<dbReference type="PANTHER" id="PTHR32063">
    <property type="match status" value="1"/>
</dbReference>
<feature type="transmembrane region" description="Helical" evidence="1">
    <location>
        <begin position="12"/>
        <end position="36"/>
    </location>
</feature>
<dbReference type="GO" id="GO:0042910">
    <property type="term" value="F:xenobiotic transmembrane transporter activity"/>
    <property type="evidence" value="ECO:0007669"/>
    <property type="project" value="TreeGrafter"/>
</dbReference>
<feature type="transmembrane region" description="Helical" evidence="1">
    <location>
        <begin position="332"/>
        <end position="351"/>
    </location>
</feature>
<dbReference type="Gene3D" id="3.30.70.1440">
    <property type="entry name" value="Multidrug efflux transporter AcrB pore domain"/>
    <property type="match status" value="1"/>
</dbReference>
<feature type="transmembrane region" description="Helical" evidence="1">
    <location>
        <begin position="464"/>
        <end position="487"/>
    </location>
</feature>
<evidence type="ECO:0000313" key="3">
    <source>
        <dbReference type="Proteomes" id="UP001198163"/>
    </source>
</evidence>
<dbReference type="GO" id="GO:0005886">
    <property type="term" value="C:plasma membrane"/>
    <property type="evidence" value="ECO:0007669"/>
    <property type="project" value="TreeGrafter"/>
</dbReference>
<dbReference type="SUPFAM" id="SSF82866">
    <property type="entry name" value="Multidrug efflux transporter AcrB transmembrane domain"/>
    <property type="match status" value="2"/>
</dbReference>
<dbReference type="SUPFAM" id="SSF82714">
    <property type="entry name" value="Multidrug efflux transporter AcrB TolC docking domain, DN and DC subdomains"/>
    <property type="match status" value="2"/>
</dbReference>
<dbReference type="Gene3D" id="3.30.2090.10">
    <property type="entry name" value="Multidrug efflux transporter AcrB TolC docking domain, DN and DC subdomains"/>
    <property type="match status" value="2"/>
</dbReference>
<dbReference type="Gene3D" id="3.30.70.1320">
    <property type="entry name" value="Multidrug efflux transporter AcrB pore domain like"/>
    <property type="match status" value="1"/>
</dbReference>
<sequence>MSFSGKVSEHPVLSLIVFALLGIMSIFTLSGIPIGLMPEMTMPVLMVSTSYDSAGPESVEKSVTSPLETSLSGVSGLNAITSTSSEESSMIRLEFDYGTDLESASNDVRDKLDRVKGALPDEAGTPTIMKFDSSMMPIMKIAVRGDRSPEDLKEIAENYLEDRLLQASGVGNVSVSGGRDKIVRVEISQNRLDAYELTMTSVASALATQNLELGGGKIGEGSKNYIIRTVGEFSGIDEINDTIVAERNGYVVRLRDVGRAFEGYGDVSSYAYVNGESGVYVSITKQSSANTVDVADAVYAKLEEIRGILPAGISLDVISDDSEQVRNTVNSLIESALQGAILAMLVLMLFLRNLKSTLIMGISIPFSILITLLAMKFAGITMNMMTMTGLILGVGMVVDSSVVVLENIHQYRERGTKASVAAVLGTQEVLSSVVAGNLTTVCVFIPIILFQSELGMIGQMIPDLIFTIIFALVSSLFVAMFLVPVLAGKFLPPATREEKPLTNPVLKAADESIEKILSKLGLWYGRAVSHLLSRRKATAIVVAGLLTVSLAFTTKLNLVLMPNMRDEGITLNVSLPIGTKLEETDAVLRAFETIVREETKGWESIVTSVGSGGGFSSGNASYKGSLSVQLPDADEQIDSADDITAKLRSHFDEYPSVTFSFSAGMMRQMTGSDIDIALRTDDLDIGLAAARSIASLMKEKIPEVSEASIDLTEGLPQVEVVIDRDRAYSFGVNVASVANEINASVQGITATVYRSEGKEYSVTLVLEDEDRSSIPDLDRIFVQGTSGRIAVANFARLEKGVGPVSINRENQQRVIHITADILSDSRADQVEEAIKQAIDETLILPESVSLSWEGSWKSVRETGSVFLVIIVMAILLVYGVMAGTYESFRDPFINLFTIPLGIIGVVAIYILTGQNLSMFTAFGFVMLVGIAVNNGIILVDQTNLLASRGVPMRQAIVDAAVSRLRPILMTTLTTLLGMFPLAFFPSANGQMMQPIGLAVFGGLASATLITLFFIPVLYSIVNNRAFKAGAQEASHAQA</sequence>
<feature type="transmembrane region" description="Helical" evidence="1">
    <location>
        <begin position="357"/>
        <end position="378"/>
    </location>
</feature>
<dbReference type="EMBL" id="JAINWA010000003">
    <property type="protein sequence ID" value="MCD1655018.1"/>
    <property type="molecule type" value="Genomic_DNA"/>
</dbReference>